<dbReference type="Pfam" id="PF00106">
    <property type="entry name" value="adh_short"/>
    <property type="match status" value="1"/>
</dbReference>
<dbReference type="EMBL" id="JBANRG010000002">
    <property type="protein sequence ID" value="KAK7470577.1"/>
    <property type="molecule type" value="Genomic_DNA"/>
</dbReference>
<accession>A0ABR1K1X3</accession>
<dbReference type="SUPFAM" id="SSF51735">
    <property type="entry name" value="NAD(P)-binding Rossmann-fold domains"/>
    <property type="match status" value="1"/>
</dbReference>
<organism evidence="1 2">
    <name type="scientific">Marasmiellus scandens</name>
    <dbReference type="NCBI Taxonomy" id="2682957"/>
    <lineage>
        <taxon>Eukaryota</taxon>
        <taxon>Fungi</taxon>
        <taxon>Dikarya</taxon>
        <taxon>Basidiomycota</taxon>
        <taxon>Agaricomycotina</taxon>
        <taxon>Agaricomycetes</taxon>
        <taxon>Agaricomycetidae</taxon>
        <taxon>Agaricales</taxon>
        <taxon>Marasmiineae</taxon>
        <taxon>Omphalotaceae</taxon>
        <taxon>Marasmiellus</taxon>
    </lineage>
</organism>
<dbReference type="Proteomes" id="UP001498398">
    <property type="component" value="Unassembled WGS sequence"/>
</dbReference>
<sequence length="320" mass="34635">MMFSRSWDPRGKNCYVTGGSAGLGLSLALLLTRSGANVAIVARNQNKLQNAVNELQKARVSPNQVIAAHSFSLTKAKPSEDALEAVTQSFGGSLPDAAFLCAGAATPGFFVEQSGDDLGRGMDNAYWVQAYSALAFAKRAAHVNDKKNRKLVFVCSTLGYMSIVGYSSYAPGKHALRGLAETLRSELLLYSVSVHIYFPGNIDSPGYAEENKTKPKITLKIEESDRPIPSAQVAAGLLKGVQRGDFHITMDFIGNIFRSSTRGSSPHNNVFLDAIYSFIGWVALPVWRRSVDSAVSKHQSEHEEYLRSKGFFSNSAAAST</sequence>
<evidence type="ECO:0000313" key="2">
    <source>
        <dbReference type="Proteomes" id="UP001498398"/>
    </source>
</evidence>
<gene>
    <name evidence="1" type="primary">TSC10_3</name>
    <name evidence="1" type="ORF">VKT23_002001</name>
</gene>
<evidence type="ECO:0000313" key="1">
    <source>
        <dbReference type="EMBL" id="KAK7470577.1"/>
    </source>
</evidence>
<dbReference type="PANTHER" id="PTHR43550">
    <property type="entry name" value="3-KETODIHYDROSPHINGOSINE REDUCTASE"/>
    <property type="match status" value="1"/>
</dbReference>
<dbReference type="InterPro" id="IPR002347">
    <property type="entry name" value="SDR_fam"/>
</dbReference>
<dbReference type="PANTHER" id="PTHR43550:SF3">
    <property type="entry name" value="3-KETODIHYDROSPHINGOSINE REDUCTASE"/>
    <property type="match status" value="1"/>
</dbReference>
<dbReference type="PRINTS" id="PR00081">
    <property type="entry name" value="GDHRDH"/>
</dbReference>
<keyword evidence="2" id="KW-1185">Reference proteome</keyword>
<dbReference type="Gene3D" id="3.40.50.720">
    <property type="entry name" value="NAD(P)-binding Rossmann-like Domain"/>
    <property type="match status" value="1"/>
</dbReference>
<dbReference type="InterPro" id="IPR036291">
    <property type="entry name" value="NAD(P)-bd_dom_sf"/>
</dbReference>
<protein>
    <submittedName>
        <fullName evidence="1">3-dehydrosphinganine reductase</fullName>
    </submittedName>
</protein>
<reference evidence="1 2" key="1">
    <citation type="submission" date="2024-01" db="EMBL/GenBank/DDBJ databases">
        <title>A draft genome for the cacao thread blight pathogen Marasmiellus scandens.</title>
        <authorList>
            <person name="Baruah I.K."/>
            <person name="Leung J."/>
            <person name="Bukari Y."/>
            <person name="Amoako-Attah I."/>
            <person name="Meinhardt L.W."/>
            <person name="Bailey B.A."/>
            <person name="Cohen S.P."/>
        </authorList>
    </citation>
    <scope>NUCLEOTIDE SEQUENCE [LARGE SCALE GENOMIC DNA]</scope>
    <source>
        <strain evidence="1 2">GH-19</strain>
    </source>
</reference>
<proteinExistence type="predicted"/>
<name>A0ABR1K1X3_9AGAR</name>
<comment type="caution">
    <text evidence="1">The sequence shown here is derived from an EMBL/GenBank/DDBJ whole genome shotgun (WGS) entry which is preliminary data.</text>
</comment>